<feature type="chain" id="PRO_5012601254" evidence="1">
    <location>
        <begin position="26"/>
        <end position="390"/>
    </location>
</feature>
<evidence type="ECO:0000256" key="1">
    <source>
        <dbReference type="SAM" id="SignalP"/>
    </source>
</evidence>
<dbReference type="AlphaFoldDB" id="A0A225D5Q1"/>
<dbReference type="RefSeq" id="WP_088259751.1">
    <property type="nucleotide sequence ID" value="NZ_NIDE01000017.1"/>
</dbReference>
<sequence length="390" mass="42254">MSKPIVKIAGVILIILCAAGRPVSADEPRTKGSAIVFDSKLSFPCRDVTPKDFSAANKDRKVVEATLRVSANFAIEEKEIESVVYKLMLPDHVEIADYLPKTELASDVSGTVDTQQKVASKTSMIVSFEAGGKIGYRIPTALEVEGHASGASKDKKANEVSSGVQVKFLPPKQLVVAAGTQDRGQTLYFKLRPFSQITLEGEKEFAFLLVVPKEWAGECIVLDCAAYQKGYRDIVAKQAMGIGLYMHGDGATRTRVEQLAKEAKTSTASLLATKNEPAGPAEAVKSVPTGPASLTCEKCAGKYTFSHQKLYETTATFTKDGTWDGWTGYVNFPKLNGQRGTWSIKDGKLTIVQTHLSGVPLQLTILEQMIKDFDEKAGVIILENGSKLNK</sequence>
<keyword evidence="1" id="KW-0732">Signal</keyword>
<evidence type="ECO:0000313" key="3">
    <source>
        <dbReference type="Proteomes" id="UP000214646"/>
    </source>
</evidence>
<organism evidence="2 3">
    <name type="scientific">Fimbriiglobus ruber</name>
    <dbReference type="NCBI Taxonomy" id="1908690"/>
    <lineage>
        <taxon>Bacteria</taxon>
        <taxon>Pseudomonadati</taxon>
        <taxon>Planctomycetota</taxon>
        <taxon>Planctomycetia</taxon>
        <taxon>Gemmatales</taxon>
        <taxon>Gemmataceae</taxon>
        <taxon>Fimbriiglobus</taxon>
    </lineage>
</organism>
<dbReference type="EMBL" id="NIDE01000017">
    <property type="protein sequence ID" value="OWK36802.1"/>
    <property type="molecule type" value="Genomic_DNA"/>
</dbReference>
<name>A0A225D5Q1_9BACT</name>
<dbReference type="OrthoDB" id="252570at2"/>
<proteinExistence type="predicted"/>
<evidence type="ECO:0000313" key="2">
    <source>
        <dbReference type="EMBL" id="OWK36802.1"/>
    </source>
</evidence>
<dbReference type="Proteomes" id="UP000214646">
    <property type="component" value="Unassembled WGS sequence"/>
</dbReference>
<comment type="caution">
    <text evidence="2">The sequence shown here is derived from an EMBL/GenBank/DDBJ whole genome shotgun (WGS) entry which is preliminary data.</text>
</comment>
<gene>
    <name evidence="2" type="ORF">FRUB_09365</name>
</gene>
<reference evidence="3" key="1">
    <citation type="submission" date="2017-06" db="EMBL/GenBank/DDBJ databases">
        <title>Genome analysis of Fimbriiglobus ruber SP5, the first member of the order Planctomycetales with confirmed chitinolytic capability.</title>
        <authorList>
            <person name="Ravin N.V."/>
            <person name="Rakitin A.L."/>
            <person name="Ivanova A.A."/>
            <person name="Beletsky A.V."/>
            <person name="Kulichevskaya I.S."/>
            <person name="Mardanov A.V."/>
            <person name="Dedysh S.N."/>
        </authorList>
    </citation>
    <scope>NUCLEOTIDE SEQUENCE [LARGE SCALE GENOMIC DNA]</scope>
    <source>
        <strain evidence="3">SP5</strain>
    </source>
</reference>
<protein>
    <submittedName>
        <fullName evidence="2">Uncharacterized protein</fullName>
    </submittedName>
</protein>
<keyword evidence="3" id="KW-1185">Reference proteome</keyword>
<accession>A0A225D5Q1</accession>
<feature type="signal peptide" evidence="1">
    <location>
        <begin position="1"/>
        <end position="25"/>
    </location>
</feature>